<sequence length="70" mass="8150">MYSSRQTAQNVRLPYKTTGQNIDPNIGNSDRWSTELNQPRNVWFSVPHFSINLCPDCVKQRKAQISLDQR</sequence>
<reference evidence="2 3" key="1">
    <citation type="journal article" date="2016" name="Mol. Biol. Evol.">
        <title>Comparative Genomics of Early-Diverging Mushroom-Forming Fungi Provides Insights into the Origins of Lignocellulose Decay Capabilities.</title>
        <authorList>
            <person name="Nagy L.G."/>
            <person name="Riley R."/>
            <person name="Tritt A."/>
            <person name="Adam C."/>
            <person name="Daum C."/>
            <person name="Floudas D."/>
            <person name="Sun H."/>
            <person name="Yadav J.S."/>
            <person name="Pangilinan J."/>
            <person name="Larsson K.H."/>
            <person name="Matsuura K."/>
            <person name="Barry K."/>
            <person name="Labutti K."/>
            <person name="Kuo R."/>
            <person name="Ohm R.A."/>
            <person name="Bhattacharya S.S."/>
            <person name="Shirouzu T."/>
            <person name="Yoshinaga Y."/>
            <person name="Martin F.M."/>
            <person name="Grigoriev I.V."/>
            <person name="Hibbett D.S."/>
        </authorList>
    </citation>
    <scope>NUCLEOTIDE SEQUENCE [LARGE SCALE GENOMIC DNA]</scope>
    <source>
        <strain evidence="2 3">HHB14362 ss-1</strain>
    </source>
</reference>
<organism evidence="2 3">
    <name type="scientific">Neolentinus lepideus HHB14362 ss-1</name>
    <dbReference type="NCBI Taxonomy" id="1314782"/>
    <lineage>
        <taxon>Eukaryota</taxon>
        <taxon>Fungi</taxon>
        <taxon>Dikarya</taxon>
        <taxon>Basidiomycota</taxon>
        <taxon>Agaricomycotina</taxon>
        <taxon>Agaricomycetes</taxon>
        <taxon>Gloeophyllales</taxon>
        <taxon>Gloeophyllaceae</taxon>
        <taxon>Neolentinus</taxon>
    </lineage>
</organism>
<keyword evidence="3" id="KW-1185">Reference proteome</keyword>
<evidence type="ECO:0000313" key="2">
    <source>
        <dbReference type="EMBL" id="KZT27117.1"/>
    </source>
</evidence>
<protein>
    <submittedName>
        <fullName evidence="2">Uncharacterized protein</fullName>
    </submittedName>
</protein>
<proteinExistence type="predicted"/>
<dbReference type="InParanoid" id="A0A165TSQ4"/>
<dbReference type="EMBL" id="KV425563">
    <property type="protein sequence ID" value="KZT27117.1"/>
    <property type="molecule type" value="Genomic_DNA"/>
</dbReference>
<gene>
    <name evidence="2" type="ORF">NEOLEDRAFT_1131109</name>
</gene>
<evidence type="ECO:0000313" key="3">
    <source>
        <dbReference type="Proteomes" id="UP000076761"/>
    </source>
</evidence>
<name>A0A165TSQ4_9AGAM</name>
<feature type="compositionally biased region" description="Polar residues" evidence="1">
    <location>
        <begin position="1"/>
        <end position="10"/>
    </location>
</feature>
<feature type="region of interest" description="Disordered" evidence="1">
    <location>
        <begin position="1"/>
        <end position="30"/>
    </location>
</feature>
<feature type="compositionally biased region" description="Polar residues" evidence="1">
    <location>
        <begin position="17"/>
        <end position="30"/>
    </location>
</feature>
<evidence type="ECO:0000256" key="1">
    <source>
        <dbReference type="SAM" id="MobiDB-lite"/>
    </source>
</evidence>
<accession>A0A165TSQ4</accession>
<dbReference type="Proteomes" id="UP000076761">
    <property type="component" value="Unassembled WGS sequence"/>
</dbReference>
<dbReference type="AlphaFoldDB" id="A0A165TSQ4"/>